<dbReference type="GO" id="GO:0030488">
    <property type="term" value="P:tRNA methylation"/>
    <property type="evidence" value="ECO:0007669"/>
    <property type="project" value="TreeGrafter"/>
</dbReference>
<accession>A0A210QYF4</accession>
<dbReference type="InterPro" id="IPR051954">
    <property type="entry name" value="tRNA_methyltransferase_THADA"/>
</dbReference>
<keyword evidence="2" id="KW-0819">tRNA processing</keyword>
<dbReference type="Pfam" id="PF25150">
    <property type="entry name" value="TPR_Trm732"/>
    <property type="match status" value="1"/>
</dbReference>
<feature type="transmembrane region" description="Helical" evidence="4">
    <location>
        <begin position="1902"/>
        <end position="1926"/>
    </location>
</feature>
<dbReference type="InterPro" id="IPR056842">
    <property type="entry name" value="THADA-like_TPR_C"/>
</dbReference>
<evidence type="ECO:0000256" key="1">
    <source>
        <dbReference type="ARBA" id="ARBA00010409"/>
    </source>
</evidence>
<keyword evidence="4" id="KW-1133">Transmembrane helix</keyword>
<keyword evidence="4" id="KW-0472">Membrane</keyword>
<dbReference type="Proteomes" id="UP000242188">
    <property type="component" value="Unassembled WGS sequence"/>
</dbReference>
<feature type="domain" description="DUF2428" evidence="5">
    <location>
        <begin position="1047"/>
        <end position="1303"/>
    </location>
</feature>
<dbReference type="Pfam" id="PF10350">
    <property type="entry name" value="DUF2428"/>
    <property type="match status" value="1"/>
</dbReference>
<evidence type="ECO:0000256" key="2">
    <source>
        <dbReference type="ARBA" id="ARBA00022694"/>
    </source>
</evidence>
<dbReference type="SUPFAM" id="SSF48371">
    <property type="entry name" value="ARM repeat"/>
    <property type="match status" value="1"/>
</dbReference>
<keyword evidence="9" id="KW-1185">Reference proteome</keyword>
<reference evidence="8 9" key="1">
    <citation type="journal article" date="2017" name="Nat. Ecol. Evol.">
        <title>Scallop genome provides insights into evolution of bilaterian karyotype and development.</title>
        <authorList>
            <person name="Wang S."/>
            <person name="Zhang J."/>
            <person name="Jiao W."/>
            <person name="Li J."/>
            <person name="Xun X."/>
            <person name="Sun Y."/>
            <person name="Guo X."/>
            <person name="Huan P."/>
            <person name="Dong B."/>
            <person name="Zhang L."/>
            <person name="Hu X."/>
            <person name="Sun X."/>
            <person name="Wang J."/>
            <person name="Zhao C."/>
            <person name="Wang Y."/>
            <person name="Wang D."/>
            <person name="Huang X."/>
            <person name="Wang R."/>
            <person name="Lv J."/>
            <person name="Li Y."/>
            <person name="Zhang Z."/>
            <person name="Liu B."/>
            <person name="Lu W."/>
            <person name="Hui Y."/>
            <person name="Liang J."/>
            <person name="Zhou Z."/>
            <person name="Hou R."/>
            <person name="Li X."/>
            <person name="Liu Y."/>
            <person name="Li H."/>
            <person name="Ning X."/>
            <person name="Lin Y."/>
            <person name="Zhao L."/>
            <person name="Xing Q."/>
            <person name="Dou J."/>
            <person name="Li Y."/>
            <person name="Mao J."/>
            <person name="Guo H."/>
            <person name="Dou H."/>
            <person name="Li T."/>
            <person name="Mu C."/>
            <person name="Jiang W."/>
            <person name="Fu Q."/>
            <person name="Fu X."/>
            <person name="Miao Y."/>
            <person name="Liu J."/>
            <person name="Yu Q."/>
            <person name="Li R."/>
            <person name="Liao H."/>
            <person name="Li X."/>
            <person name="Kong Y."/>
            <person name="Jiang Z."/>
            <person name="Chourrout D."/>
            <person name="Li R."/>
            <person name="Bao Z."/>
        </authorList>
    </citation>
    <scope>NUCLEOTIDE SEQUENCE [LARGE SCALE GENOMIC DNA]</scope>
    <source>
        <strain evidence="8 9">PY_sf001</strain>
    </source>
</reference>
<dbReference type="InterPro" id="IPR016024">
    <property type="entry name" value="ARM-type_fold"/>
</dbReference>
<keyword evidence="4" id="KW-0812">Transmembrane</keyword>
<comment type="caution">
    <text evidence="8">The sequence shown here is derived from an EMBL/GenBank/DDBJ whole genome shotgun (WGS) entry which is preliminary data.</text>
</comment>
<evidence type="ECO:0000256" key="4">
    <source>
        <dbReference type="SAM" id="Phobius"/>
    </source>
</evidence>
<feature type="domain" description="tRNA (32-2'-O)-methyltransferase regulator THADA-like TPR repeats region" evidence="6">
    <location>
        <begin position="498"/>
        <end position="714"/>
    </location>
</feature>
<dbReference type="STRING" id="6573.A0A210QYF4"/>
<dbReference type="Pfam" id="PF25151">
    <property type="entry name" value="TPR_Trm732_C"/>
    <property type="match status" value="1"/>
</dbReference>
<dbReference type="InterPro" id="IPR056843">
    <property type="entry name" value="THADA-like_TPR"/>
</dbReference>
<evidence type="ECO:0000259" key="7">
    <source>
        <dbReference type="Pfam" id="PF25151"/>
    </source>
</evidence>
<comment type="similarity">
    <text evidence="1">Belongs to the THADA family.</text>
</comment>
<dbReference type="InterPro" id="IPR019442">
    <property type="entry name" value="THADA/TRM732_DUF2428"/>
</dbReference>
<protein>
    <submittedName>
        <fullName evidence="8">Thyroid adenoma-associated protein-like</fullName>
    </submittedName>
</protein>
<feature type="region of interest" description="Disordered" evidence="3">
    <location>
        <begin position="854"/>
        <end position="985"/>
    </location>
</feature>
<dbReference type="PANTHER" id="PTHR14387">
    <property type="entry name" value="THADA/DEATH RECEPTOR INTERACTING PROTEIN"/>
    <property type="match status" value="1"/>
</dbReference>
<evidence type="ECO:0000313" key="8">
    <source>
        <dbReference type="EMBL" id="OWF53756.1"/>
    </source>
</evidence>
<dbReference type="EMBL" id="NEDP02001218">
    <property type="protein sequence ID" value="OWF53756.1"/>
    <property type="molecule type" value="Genomic_DNA"/>
</dbReference>
<evidence type="ECO:0000259" key="6">
    <source>
        <dbReference type="Pfam" id="PF25150"/>
    </source>
</evidence>
<gene>
    <name evidence="8" type="ORF">KP79_PYT10684</name>
</gene>
<name>A0A210QYF4_MIZYE</name>
<organism evidence="8 9">
    <name type="scientific">Mizuhopecten yessoensis</name>
    <name type="common">Japanese scallop</name>
    <name type="synonym">Patinopecten yessoensis</name>
    <dbReference type="NCBI Taxonomy" id="6573"/>
    <lineage>
        <taxon>Eukaryota</taxon>
        <taxon>Metazoa</taxon>
        <taxon>Spiralia</taxon>
        <taxon>Lophotrochozoa</taxon>
        <taxon>Mollusca</taxon>
        <taxon>Bivalvia</taxon>
        <taxon>Autobranchia</taxon>
        <taxon>Pteriomorphia</taxon>
        <taxon>Pectinida</taxon>
        <taxon>Pectinoidea</taxon>
        <taxon>Pectinidae</taxon>
        <taxon>Mizuhopecten</taxon>
    </lineage>
</organism>
<dbReference type="PANTHER" id="PTHR14387:SF0">
    <property type="entry name" value="DUF2428 DOMAIN-CONTAINING PROTEIN"/>
    <property type="match status" value="1"/>
</dbReference>
<evidence type="ECO:0000256" key="3">
    <source>
        <dbReference type="SAM" id="MobiDB-lite"/>
    </source>
</evidence>
<dbReference type="GO" id="GO:0005829">
    <property type="term" value="C:cytosol"/>
    <property type="evidence" value="ECO:0007669"/>
    <property type="project" value="TreeGrafter"/>
</dbReference>
<dbReference type="OrthoDB" id="73997at2759"/>
<sequence length="1974" mass="221419">MERNVLAGQQTNSAVSWSQDVHRLLKRLDSIHKVLQDADQQGHLTEIVQTSTNQFIKQVMQCYYRCIESIKLARSVEKLLQPWRLSHKAYICADLSDFVPSVTSKENPELSSLTAVSNLLEHNLVVKDAVVENLVPFLGWIEGRLEMLMIKSPSDLSTNEAGELYIMVKIVLQVFQSCPLGRTVTGNHLPQCHGPQQHSVETILTFVYRIMDIDGYATDCVLLAGTTFFYVLSTASTPEVTVSTFWSTFLSLSNPDIEFSVDVLRTSMSTPCDLLSATYRKSLGPVCLLKGVIACTSAETLCHHADNQSSTFITDVFPVIIGYCSGPINLHFHSFSLLLSWFKKFSMCLLQSTNFHIECLEGNDIFSKTLNLVYLNWDSPVEDVADIVGEVFRMLLGCWSTIATKYKTRLTDFDNDLPGGALSKLETTPWYVKGKYRILAILLSYTDQEQILVRCPQIRQHLQRCMSTNYLAPCGADVYKAFLLQIRKRSKEEVIDVWSTAWLDTMIQSLTSNNIWLQSNTNHYWVQTTLKVLPSVGDFLQKHLSNVLYSKNSHLPRQQVLHAWVVVSKVIRNNTAKEAEDSALLREALYSSSEETRLEAITLICCSLRKAESLSERDCTLLMEILPDNLKIDSAPFRQYLGASMRKLLARVRDSCLAKLKAGNDTLLDSSLAFVEWLQCLCINSLMTGACYQRRKTCLDLLTILYDTMVYQTNSKQRKSFTPESTLTLVAYAREHDLWDFFSASNTVCVLHCLCDGADEIQEMSANLLMKYFHWPMSSDSSWMNMTQEDLACHLLTHALNCCNSPKASESQSGALLTKIIFTKYVVEQGWTFDMTLTDDGACCSVLPIKTQREDNTSVNTPREDNTPVNTPREDNTPVNTPREDNTPVNTPREDNTPVNTPREDNTPVNTPREDNTPVNTPREDNTPVNTPREDNTPVNTPREDNTPVNTPREDNTPVNTPREDNTPVNTPREDNTPVNTPREDNTPVLFLRTLISFIVKTMETSKTNVVLASKTSPVHGFVAACTRCITETPNLLYKHPIDLDRVVKEMITLDIDVIGTMLKVMAKDSEKEQCPSFAEIGSALESWIAESEDMYTESTSLSAEYQYLLSWCWINLKESCKSLGHLTEVLDQRDEGAVDTIQNISQVFLNILTNCRHKGVIEGCRSAFARFCASLFASSNQELIQVPELILKESLSTLVTKATSTSTTRMSAGLPIIIQTIVSCERKYKKTKLLQTALDSLFHITSLPLASQLDDKFDLPQVHGLNILNSLYSDSSLTASLTPYIEGAVKLVVDSFGSPAWAIRNAATRLFSALVTKIFGPKINWEEGACNTLSFQEFAAHYPELPPFMLGQLDKALQTDIGAVDKLHPSLFPVLTLLSHLGPTETVKQQHSLITEFQSRIGFLLASPVYYLRHLTASAFVAMVTVQSVGDSLMGLLKDIPQTPCPSHKYNRLHGILLCLEKILVIHNIREADVLEVVDLLMTRHWIGSDPSVCPLIKNTFLAVLHKLTQTYPGKVKSAGLHLMVVMQKSATDQHRGVNLGQGVLTKNLVQCLLMSQDWQVEDVVGFVRELLQRSDMDTKVACVSTLEDMLESGAWQALHWTNIQETLVDVLLRETYPVLLTSCLSLLVSIHNTHGTDHNIADQLYQYCCNRGDTPEGRGNVEAAILAVTAIGIKNCIDMSRPPSSDVLCQWSDRVLKASKMTGDEHFRLAAAQGIVTVGHVIMTPSGLSKDVPYQICIIKLFQAMSNLIQDDDTEVRAMAMKFIPHLYYEGRSVQYDAIQYNSGYQLLFEYLHTLYWWSEAVVSTLVEMLYQPEDVSTCITHKLTAGHQHLFEQEDDTFHIESIFNRFQVYKSLKCVVGMCNDQQSFSSIQCMREPGQALCADLAFVEDFLNKYLDGKPVFSLGMDTAVLSAIAGCVLFGLVLIDTKLSLNFSSEDSVCTQLQNVLTNTNLPPAFRRTIDGINKNRTEIWRS</sequence>
<feature type="domain" description="tRNA (32-2'-O)-methyltransferase regulator THADA-like C-terminal TPR repeats region" evidence="7">
    <location>
        <begin position="1305"/>
        <end position="1463"/>
    </location>
</feature>
<evidence type="ECO:0000259" key="5">
    <source>
        <dbReference type="Pfam" id="PF10350"/>
    </source>
</evidence>
<evidence type="ECO:0000313" key="9">
    <source>
        <dbReference type="Proteomes" id="UP000242188"/>
    </source>
</evidence>
<proteinExistence type="inferred from homology"/>